<keyword evidence="5" id="KW-1134">Transmembrane beta strand</keyword>
<feature type="domain" description="Trimeric autotransporter adhesin YadA-like head" evidence="12">
    <location>
        <begin position="219"/>
        <end position="240"/>
    </location>
</feature>
<proteinExistence type="inferred from homology"/>
<feature type="domain" description="Trimeric autotransporter adhesin YadA-like stalk" evidence="13">
    <location>
        <begin position="515"/>
        <end position="552"/>
    </location>
</feature>
<dbReference type="InterPro" id="IPR005594">
    <property type="entry name" value="YadA_C"/>
</dbReference>
<sequence>MNKTYKTVWNQATRTWAVASELAKSKTKSAGGKAASTVASATMLVASMTGVATMATPLRVSAAEQAVFNDGTSNACTAINGDGTTSAVTGTAACATTIGSGTASAAGLGSGLNFASNANGAFINGGLEVFGTGVAAGSPAAYIHGQLSLFSGPGTTGAANKIVGVAAGTAATDAVNVQQLTNATRYFKAGGANNGTDDATTFGSGIAVGSAANSLSNYGVALGVKSTASGNSTIAIGRNALSTQDSSLALGVNVASTGAAAVAIGGATDSAVNAAQASGWGSVALGYKASAAGNSAVALGQASATADNTVALGAGSVADRTNTVSVGKAGGERQVVNVAKGTQNTDAVNVQQLKDAGLTTDTSGVATNSFVAYDDTTKGKITLGGTSGTTITNLKAGSITAGSMDAVTGGQLNTTNTNVASNTTAIASAQSQLNALDAAAVKYDSASKDTITLAGSGGTIISNVKAGAADTDAANVGQLKAAGLVDGSGNMLSGVTYDTSAKDTITLAGTSGTTLTNLKAGSLAAGSTDAVTGDQLNTTNTNVTSNTTAIAGLDTRVTTNTTDIASAQSQLNALDAAALKYDSASKDTITLAGTNGTTITNLKAGSLAAGSTDAVTGDQLNTTNTNVSSNTTAIAGLDTRVTQNATDIGSLNTSVKANTTNLVSAQAQLNVLDGAAVKYDNTSKDTIALAGTNGTTITNVKAGVADTDAANVGQLKAAGVVDASGNAAAVVAYDSAAKDTITLAGTNGTTITNLKAGSLAAGSTDAVTGDQLNTTNTNLSSNTTAIAGLDTRVTQNATNIGSLNTSVTANATNLASAQAQLNVLDGTAVKYNTASKDTLTLAGATGTTISNVKAGVADTDAVNVSQLKATGLVDASGNAVSGVTYDASANKSAVTFAGVGGTQLKNVAAATDDTDAVNLAQLKSSGLVDSHGNALDALTYDTGSNKGAITLKGTDGTLITNVKAGSLTADSSDAVNGAQLFALSGNTSDGYIEENGSGVKYARSNDAGLASDDAHAQGVGSTAVGYAATASANDALALGRNAQASFANSVALGAGSATTVGAQANYAAFGLAMPQSSAGEVNVGNRQITGVAAGSADQDAVNVAQLKSVDAKVDGVSAAVAQADKNALKYDDASQARVTLGGAGQAHAPVTIANVANGTVSADSTEAVNGSQLFDLQNAVVNSAANAAQVASIVAVGGTAAGDVAQASGTHAVAVGANTSASGSNSAALGANATAIANNSTAIGTGATASHDNAVAIGANSTTDRENSVSVGSVGGERQITNVAAGTQANDAVNLSQMQGAVAGGVAAANAHADARFNQAKRDAYAGTAAAMAIAGLPQATLPGRGMMAVAGSTYHGESAVAMGVSAISESGRFAVKVTGSTNGHGDYGVTAGAGVHW</sequence>
<organism evidence="15 16">
    <name type="scientific">Caballeronia choica</name>
    <dbReference type="NCBI Taxonomy" id="326476"/>
    <lineage>
        <taxon>Bacteria</taxon>
        <taxon>Pseudomonadati</taxon>
        <taxon>Pseudomonadota</taxon>
        <taxon>Betaproteobacteria</taxon>
        <taxon>Burkholderiales</taxon>
        <taxon>Burkholderiaceae</taxon>
        <taxon>Caballeronia</taxon>
    </lineage>
</organism>
<dbReference type="GO" id="GO:0009279">
    <property type="term" value="C:cell outer membrane"/>
    <property type="evidence" value="ECO:0007669"/>
    <property type="project" value="UniProtKB-SubCell"/>
</dbReference>
<dbReference type="InterPro" id="IPR008635">
    <property type="entry name" value="Coiled_stalk_dom"/>
</dbReference>
<keyword evidence="4" id="KW-0813">Transport</keyword>
<reference evidence="15" key="1">
    <citation type="submission" date="2016-01" db="EMBL/GenBank/DDBJ databases">
        <authorList>
            <person name="Peeters C."/>
        </authorList>
    </citation>
    <scope>NUCLEOTIDE SEQUENCE [LARGE SCALE GENOMIC DNA]</scope>
    <source>
        <strain evidence="15">LMG 22940</strain>
    </source>
</reference>
<dbReference type="GO" id="GO:0015031">
    <property type="term" value="P:protein transport"/>
    <property type="evidence" value="ECO:0007669"/>
    <property type="project" value="UniProtKB-KW"/>
</dbReference>
<dbReference type="SUPFAM" id="SSF101967">
    <property type="entry name" value="Adhesin YadA, collagen-binding domain"/>
    <property type="match status" value="4"/>
</dbReference>
<evidence type="ECO:0000256" key="9">
    <source>
        <dbReference type="ARBA" id="ARBA00023136"/>
    </source>
</evidence>
<feature type="domain" description="Trimeric autotransporter adhesin YadA-like stalk" evidence="13">
    <location>
        <begin position="334"/>
        <end position="374"/>
    </location>
</feature>
<dbReference type="Proteomes" id="UP000054770">
    <property type="component" value="Unassembled WGS sequence"/>
</dbReference>
<evidence type="ECO:0000313" key="15">
    <source>
        <dbReference type="EMBL" id="SAL71918.1"/>
    </source>
</evidence>
<evidence type="ECO:0000256" key="3">
    <source>
        <dbReference type="ARBA" id="ARBA00005848"/>
    </source>
</evidence>
<dbReference type="Pfam" id="PF05658">
    <property type="entry name" value="YadA_head"/>
    <property type="match status" value="6"/>
</dbReference>
<feature type="domain" description="Trimeric autotransporter adhesin YadA-like stalk" evidence="13">
    <location>
        <begin position="751"/>
        <end position="788"/>
    </location>
</feature>
<dbReference type="RefSeq" id="WP_087646283.1">
    <property type="nucleotide sequence ID" value="NZ_FCON02000048.1"/>
</dbReference>
<feature type="domain" description="Trimeric autotransporter adhesin YadA-like stalk" evidence="13">
    <location>
        <begin position="391"/>
        <end position="434"/>
    </location>
</feature>
<dbReference type="EMBL" id="FCON02000048">
    <property type="protein sequence ID" value="SAL71918.1"/>
    <property type="molecule type" value="Genomic_DNA"/>
</dbReference>
<feature type="domain" description="Trimeric autotransporter adhesin YadA-like head" evidence="12">
    <location>
        <begin position="1016"/>
        <end position="1042"/>
    </location>
</feature>
<dbReference type="SUPFAM" id="SSF54523">
    <property type="entry name" value="Pili subunits"/>
    <property type="match status" value="1"/>
</dbReference>
<evidence type="ECO:0000256" key="8">
    <source>
        <dbReference type="ARBA" id="ARBA00022927"/>
    </source>
</evidence>
<keyword evidence="16" id="KW-1185">Reference proteome</keyword>
<dbReference type="Gene3D" id="2.150.10.10">
    <property type="entry name" value="Serralysin-like metalloprotease, C-terminal"/>
    <property type="match status" value="4"/>
</dbReference>
<keyword evidence="6" id="KW-0812">Transmembrane</keyword>
<dbReference type="InterPro" id="IPR045584">
    <property type="entry name" value="Pilin-like"/>
</dbReference>
<feature type="domain" description="Trimeric autotransporter adhesin YadA-like stalk" evidence="13">
    <location>
        <begin position="1087"/>
        <end position="1121"/>
    </location>
</feature>
<evidence type="ECO:0000259" key="12">
    <source>
        <dbReference type="Pfam" id="PF05658"/>
    </source>
</evidence>
<feature type="domain" description="Trimeric autotransporter adhesin YadA-like stalk" evidence="13">
    <location>
        <begin position="697"/>
        <end position="725"/>
    </location>
</feature>
<feature type="domain" description="Trimeric autotransporter adhesin YadA-like stalk" evidence="13">
    <location>
        <begin position="849"/>
        <end position="871"/>
    </location>
</feature>
<keyword evidence="9" id="KW-0472">Membrane</keyword>
<feature type="domain" description="Trimeric autotransporter adhesin YadA-like head" evidence="12">
    <location>
        <begin position="1207"/>
        <end position="1233"/>
    </location>
</feature>
<dbReference type="InterPro" id="IPR024973">
    <property type="entry name" value="ESPR"/>
</dbReference>
<evidence type="ECO:0000256" key="5">
    <source>
        <dbReference type="ARBA" id="ARBA00022452"/>
    </source>
</evidence>
<gene>
    <name evidence="15" type="ORF">AWB68_04201</name>
</gene>
<evidence type="ECO:0000259" key="14">
    <source>
        <dbReference type="Pfam" id="PF13018"/>
    </source>
</evidence>
<feature type="domain" description="Trimeric autotransporter adhesin YadA-like head" evidence="12">
    <location>
        <begin position="304"/>
        <end position="327"/>
    </location>
</feature>
<evidence type="ECO:0000256" key="6">
    <source>
        <dbReference type="ARBA" id="ARBA00022692"/>
    </source>
</evidence>
<evidence type="ECO:0000256" key="7">
    <source>
        <dbReference type="ARBA" id="ARBA00022729"/>
    </source>
</evidence>
<feature type="domain" description="Trimeric autotransporter adhesin YadA-like head" evidence="12">
    <location>
        <begin position="277"/>
        <end position="301"/>
    </location>
</feature>
<feature type="domain" description="Trimeric autotransporter adhesin YadA-like stalk" evidence="13">
    <location>
        <begin position="461"/>
        <end position="483"/>
    </location>
</feature>
<feature type="domain" description="ESPR" evidence="14">
    <location>
        <begin position="1"/>
        <end position="46"/>
    </location>
</feature>
<feature type="domain" description="Trimeric autotransporter adhesin YadA-like stalk" evidence="13">
    <location>
        <begin position="904"/>
        <end position="925"/>
    </location>
</feature>
<evidence type="ECO:0000259" key="13">
    <source>
        <dbReference type="Pfam" id="PF05662"/>
    </source>
</evidence>
<evidence type="ECO:0000313" key="16">
    <source>
        <dbReference type="Proteomes" id="UP000054770"/>
    </source>
</evidence>
<dbReference type="Pfam" id="PF05662">
    <property type="entry name" value="YadA_stalk"/>
    <property type="match status" value="14"/>
</dbReference>
<dbReference type="GO" id="GO:0009986">
    <property type="term" value="C:cell surface"/>
    <property type="evidence" value="ECO:0007669"/>
    <property type="project" value="UniProtKB-SubCell"/>
</dbReference>
<keyword evidence="8" id="KW-0653">Protein transport</keyword>
<dbReference type="Gene3D" id="3.30.1300.30">
    <property type="entry name" value="GSPII I/J protein-like"/>
    <property type="match status" value="1"/>
</dbReference>
<evidence type="ECO:0000256" key="1">
    <source>
        <dbReference type="ARBA" id="ARBA00004241"/>
    </source>
</evidence>
<evidence type="ECO:0000256" key="10">
    <source>
        <dbReference type="ARBA" id="ARBA00023237"/>
    </source>
</evidence>
<name>A0A158JT12_9BURK</name>
<dbReference type="Pfam" id="PF13018">
    <property type="entry name" value="ESPR"/>
    <property type="match status" value="1"/>
</dbReference>
<feature type="domain" description="Trimeric autotransporter adhesin YadA-like stalk" evidence="13">
    <location>
        <begin position="599"/>
        <end position="636"/>
    </location>
</feature>
<dbReference type="Gene3D" id="1.20.5.170">
    <property type="match status" value="5"/>
</dbReference>
<accession>A0A158JT12</accession>
<dbReference type="Gene3D" id="6.10.250.2040">
    <property type="match status" value="4"/>
</dbReference>
<feature type="domain" description="Trimeric autotransporter adhesin YadA-like C-terminal membrane anchor" evidence="11">
    <location>
        <begin position="1338"/>
        <end position="1398"/>
    </location>
</feature>
<feature type="domain" description="Trimeric autotransporter adhesin YadA-like stalk" evidence="13">
    <location>
        <begin position="959"/>
        <end position="989"/>
    </location>
</feature>
<feature type="domain" description="Trimeric autotransporter adhesin YadA-like head" evidence="12">
    <location>
        <begin position="1235"/>
        <end position="1261"/>
    </location>
</feature>
<comment type="subcellular location">
    <subcellularLocation>
        <location evidence="2">Cell outer membrane</location>
    </subcellularLocation>
    <subcellularLocation>
        <location evidence="1">Cell surface</location>
    </subcellularLocation>
</comment>
<keyword evidence="7" id="KW-0732">Signal</keyword>
<evidence type="ECO:0000256" key="4">
    <source>
        <dbReference type="ARBA" id="ARBA00022448"/>
    </source>
</evidence>
<dbReference type="InterPro" id="IPR011049">
    <property type="entry name" value="Serralysin-like_metalloprot_C"/>
</dbReference>
<dbReference type="InterPro" id="IPR008640">
    <property type="entry name" value="Adhesin_Head_dom"/>
</dbReference>
<comment type="similarity">
    <text evidence="3">Belongs to the autotransporter-2 (AT-2) (TC 1.B.40) family.</text>
</comment>
<evidence type="ECO:0000256" key="2">
    <source>
        <dbReference type="ARBA" id="ARBA00004442"/>
    </source>
</evidence>
<dbReference type="OrthoDB" id="1632057at2"/>
<dbReference type="Pfam" id="PF03895">
    <property type="entry name" value="YadA_anchor"/>
    <property type="match status" value="1"/>
</dbReference>
<feature type="domain" description="Trimeric autotransporter adhesin YadA-like stalk" evidence="13">
    <location>
        <begin position="161"/>
        <end position="194"/>
    </location>
</feature>
<comment type="caution">
    <text evidence="15">The sequence shown here is derived from an EMBL/GenBank/DDBJ whole genome shotgun (WGS) entry which is preliminary data.</text>
</comment>
<protein>
    <submittedName>
        <fullName evidence="15">Hemagluttinin/autotransporter adhesin</fullName>
    </submittedName>
</protein>
<keyword evidence="10" id="KW-0998">Cell outer membrane</keyword>
<evidence type="ECO:0000259" key="11">
    <source>
        <dbReference type="Pfam" id="PF03895"/>
    </source>
</evidence>
<feature type="domain" description="Trimeric autotransporter adhesin YadA-like stalk" evidence="13">
    <location>
        <begin position="1279"/>
        <end position="1311"/>
    </location>
</feature>
<feature type="domain" description="Trimeric autotransporter adhesin YadA-like stalk" evidence="13">
    <location>
        <begin position="1152"/>
        <end position="1190"/>
    </location>
</feature>